<dbReference type="NCBIfam" id="TIGR00229">
    <property type="entry name" value="sensory_box"/>
    <property type="match status" value="1"/>
</dbReference>
<dbReference type="SMART" id="SM00267">
    <property type="entry name" value="GGDEF"/>
    <property type="match status" value="1"/>
</dbReference>
<dbReference type="InterPro" id="IPR013767">
    <property type="entry name" value="PAS_fold"/>
</dbReference>
<name>A0AAC9HUH9_9PSEU</name>
<dbReference type="KEGG" id="ahm:TL08_25020"/>
<dbReference type="Gene3D" id="3.30.450.20">
    <property type="entry name" value="PAS domain"/>
    <property type="match status" value="1"/>
</dbReference>
<evidence type="ECO:0000313" key="6">
    <source>
        <dbReference type="Proteomes" id="UP000095210"/>
    </source>
</evidence>
<feature type="domain" description="PAS" evidence="2">
    <location>
        <begin position="215"/>
        <end position="270"/>
    </location>
</feature>
<feature type="region of interest" description="Disordered" evidence="1">
    <location>
        <begin position="1"/>
        <end position="37"/>
    </location>
</feature>
<feature type="domain" description="EAL" evidence="3">
    <location>
        <begin position="515"/>
        <end position="771"/>
    </location>
</feature>
<organism evidence="5 6">
    <name type="scientific">Actinoalloteichus hymeniacidonis</name>
    <dbReference type="NCBI Taxonomy" id="340345"/>
    <lineage>
        <taxon>Bacteria</taxon>
        <taxon>Bacillati</taxon>
        <taxon>Actinomycetota</taxon>
        <taxon>Actinomycetes</taxon>
        <taxon>Pseudonocardiales</taxon>
        <taxon>Pseudonocardiaceae</taxon>
        <taxon>Actinoalloteichus</taxon>
    </lineage>
</organism>
<dbReference type="NCBIfam" id="TIGR00254">
    <property type="entry name" value="GGDEF"/>
    <property type="match status" value="1"/>
</dbReference>
<dbReference type="InterPro" id="IPR000160">
    <property type="entry name" value="GGDEF_dom"/>
</dbReference>
<dbReference type="SMART" id="SM00091">
    <property type="entry name" value="PAS"/>
    <property type="match status" value="1"/>
</dbReference>
<dbReference type="Gene3D" id="3.30.70.270">
    <property type="match status" value="1"/>
</dbReference>
<keyword evidence="6" id="KW-1185">Reference proteome</keyword>
<dbReference type="InterPro" id="IPR035919">
    <property type="entry name" value="EAL_sf"/>
</dbReference>
<dbReference type="InterPro" id="IPR000014">
    <property type="entry name" value="PAS"/>
</dbReference>
<evidence type="ECO:0000313" key="5">
    <source>
        <dbReference type="EMBL" id="AOS65782.1"/>
    </source>
</evidence>
<feature type="domain" description="GGDEF" evidence="4">
    <location>
        <begin position="372"/>
        <end position="506"/>
    </location>
</feature>
<dbReference type="PROSITE" id="PS50883">
    <property type="entry name" value="EAL"/>
    <property type="match status" value="1"/>
</dbReference>
<dbReference type="PROSITE" id="PS50887">
    <property type="entry name" value="GGDEF"/>
    <property type="match status" value="1"/>
</dbReference>
<dbReference type="InterPro" id="IPR035965">
    <property type="entry name" value="PAS-like_dom_sf"/>
</dbReference>
<dbReference type="InterPro" id="IPR052155">
    <property type="entry name" value="Biofilm_reg_signaling"/>
</dbReference>
<dbReference type="EMBL" id="CP014859">
    <property type="protein sequence ID" value="AOS65782.1"/>
    <property type="molecule type" value="Genomic_DNA"/>
</dbReference>
<evidence type="ECO:0000259" key="4">
    <source>
        <dbReference type="PROSITE" id="PS50887"/>
    </source>
</evidence>
<sequence>MTQQLNWLPHGLERAPQGGDSNGAPEEACATERRSGVARSTVGTTVNGVPSVTDELRTSLVHETRSINRGNTALAEFAHDWARAVFLTSYVAMTRQDTEDLLLRFAYRLEAALHSEPFTPEEGRRIGAALIDAHFTDATTLENTLLVLGTRLRPRLTPPAHLGERDFSHRLTALTAALAAGYAAALQDHVLREQEDLKISMMQERQRSDALLRASEARFRTTVEGCAAGFAMLDVQGRVQSANSALEQLFDTPADELIGRDLHTLIHPEDLPAESEHLASLGEGLCEQFRSAPRFLVGGEEPVWTRVTGSLIRDEDDEPGHLVLVIEDCTQSYLNQEMIRRRLMIDPLTGLANRSVLVSKLESMLATLRPGGRLALCYLGLDGFRLINDGLGYDVGDEVLRLVGRRLSSALTTEDELVARISADEFVVLIPDTHGAADVVARVEGFLADLGEPMQIGVHEVSVSASAGVVEKVVAEVDPLELIRAGDLTLRAAKEEGKAQWALYDPERDAAGHRRSQLAATMPVALRCNEFYLDFQPVVRLADRKLTGVRAVARWDHAELGLLSQEDFIELATDAGQVVTYGRWLLSSACAQAQRWRNTSGCTPAVSVSLVERQVRDQDLVRDVRAVLEETGLPAEYLRLEVPANAAFTPNGDPLDTWSILAQLGVRIAVGELSSIGRMLSRLRLLPVESVLVSGLPAQLPSAEADAVDQVALRNMITLFRTLGPSVVASDIDDAAQARRLLAMGCELGYGNFFAPPSDPVDIEDLLLAGWVLPQT</sequence>
<dbReference type="CDD" id="cd01949">
    <property type="entry name" value="GGDEF"/>
    <property type="match status" value="1"/>
</dbReference>
<dbReference type="SUPFAM" id="SSF55073">
    <property type="entry name" value="Nucleotide cyclase"/>
    <property type="match status" value="1"/>
</dbReference>
<dbReference type="InterPro" id="IPR001633">
    <property type="entry name" value="EAL_dom"/>
</dbReference>
<dbReference type="Proteomes" id="UP000095210">
    <property type="component" value="Chromosome"/>
</dbReference>
<dbReference type="GO" id="GO:0006355">
    <property type="term" value="P:regulation of DNA-templated transcription"/>
    <property type="evidence" value="ECO:0007669"/>
    <property type="project" value="InterPro"/>
</dbReference>
<dbReference type="SMART" id="SM00052">
    <property type="entry name" value="EAL"/>
    <property type="match status" value="1"/>
</dbReference>
<dbReference type="InterPro" id="IPR029787">
    <property type="entry name" value="Nucleotide_cyclase"/>
</dbReference>
<dbReference type="PANTHER" id="PTHR44757:SF2">
    <property type="entry name" value="BIOFILM ARCHITECTURE MAINTENANCE PROTEIN MBAA"/>
    <property type="match status" value="1"/>
</dbReference>
<accession>A0AAC9HUH9</accession>
<dbReference type="PROSITE" id="PS50112">
    <property type="entry name" value="PAS"/>
    <property type="match status" value="1"/>
</dbReference>
<gene>
    <name evidence="5" type="ORF">TL08_25020</name>
</gene>
<evidence type="ECO:0000259" key="2">
    <source>
        <dbReference type="PROSITE" id="PS50112"/>
    </source>
</evidence>
<proteinExistence type="predicted"/>
<dbReference type="Pfam" id="PF00990">
    <property type="entry name" value="GGDEF"/>
    <property type="match status" value="1"/>
</dbReference>
<dbReference type="Gene3D" id="3.20.20.450">
    <property type="entry name" value="EAL domain"/>
    <property type="match status" value="1"/>
</dbReference>
<dbReference type="SUPFAM" id="SSF141868">
    <property type="entry name" value="EAL domain-like"/>
    <property type="match status" value="1"/>
</dbReference>
<dbReference type="Pfam" id="PF00989">
    <property type="entry name" value="PAS"/>
    <property type="match status" value="1"/>
</dbReference>
<evidence type="ECO:0000259" key="3">
    <source>
        <dbReference type="PROSITE" id="PS50883"/>
    </source>
</evidence>
<reference evidence="6" key="1">
    <citation type="submission" date="2016-03" db="EMBL/GenBank/DDBJ databases">
        <title>Complete genome sequence of the type strain Actinoalloteichus hymeniacidonis DSM 45092.</title>
        <authorList>
            <person name="Schaffert L."/>
            <person name="Albersmeier A."/>
            <person name="Winkler A."/>
            <person name="Kalinowski J."/>
            <person name="Zotchev S."/>
            <person name="Ruckert C."/>
        </authorList>
    </citation>
    <scope>NUCLEOTIDE SEQUENCE [LARGE SCALE GENOMIC DNA]</scope>
    <source>
        <strain evidence="6">HPA177(T) (DSM 45092(T))</strain>
    </source>
</reference>
<dbReference type="CDD" id="cd00130">
    <property type="entry name" value="PAS"/>
    <property type="match status" value="1"/>
</dbReference>
<dbReference type="AlphaFoldDB" id="A0AAC9HUH9"/>
<dbReference type="CDD" id="cd01948">
    <property type="entry name" value="EAL"/>
    <property type="match status" value="1"/>
</dbReference>
<dbReference type="SUPFAM" id="SSF55785">
    <property type="entry name" value="PYP-like sensor domain (PAS domain)"/>
    <property type="match status" value="1"/>
</dbReference>
<evidence type="ECO:0000256" key="1">
    <source>
        <dbReference type="SAM" id="MobiDB-lite"/>
    </source>
</evidence>
<dbReference type="InterPro" id="IPR043128">
    <property type="entry name" value="Rev_trsase/Diguanyl_cyclase"/>
</dbReference>
<protein>
    <submittedName>
        <fullName evidence="5">PAS domain S-box/diguanylate cyclase (GGDEF) domain-containing protein</fullName>
    </submittedName>
</protein>
<dbReference type="Pfam" id="PF00563">
    <property type="entry name" value="EAL"/>
    <property type="match status" value="1"/>
</dbReference>
<dbReference type="PANTHER" id="PTHR44757">
    <property type="entry name" value="DIGUANYLATE CYCLASE DGCP"/>
    <property type="match status" value="1"/>
</dbReference>